<organism evidence="2">
    <name type="scientific">Ananas comosus var. bracteatus</name>
    <name type="common">red pineapple</name>
    <dbReference type="NCBI Taxonomy" id="296719"/>
    <lineage>
        <taxon>Eukaryota</taxon>
        <taxon>Viridiplantae</taxon>
        <taxon>Streptophyta</taxon>
        <taxon>Embryophyta</taxon>
        <taxon>Tracheophyta</taxon>
        <taxon>Spermatophyta</taxon>
        <taxon>Magnoliopsida</taxon>
        <taxon>Liliopsida</taxon>
        <taxon>Poales</taxon>
        <taxon>Bromeliaceae</taxon>
        <taxon>Bromelioideae</taxon>
        <taxon>Ananas</taxon>
    </lineage>
</organism>
<accession>A0A6V7NHP4</accession>
<protein>
    <submittedName>
        <fullName evidence="2">Uncharacterized protein</fullName>
    </submittedName>
</protein>
<reference evidence="2" key="1">
    <citation type="submission" date="2020-07" db="EMBL/GenBank/DDBJ databases">
        <authorList>
            <person name="Lin J."/>
        </authorList>
    </citation>
    <scope>NUCLEOTIDE SEQUENCE</scope>
</reference>
<sequence>MMLLPRRTISPTDLPSRAAASLPLTFFDAAWLFTGPIERLFFYALPHSTSDFFAHLLRFPLSLAASAPPPLPTMSTSPSPSPAPTTPSPSPSPRAPTTSTGSPAPSPTTSRISTR</sequence>
<gene>
    <name evidence="2" type="ORF">CB5_LOCUS1209</name>
</gene>
<feature type="compositionally biased region" description="Low complexity" evidence="1">
    <location>
        <begin position="95"/>
        <end position="115"/>
    </location>
</feature>
<proteinExistence type="predicted"/>
<dbReference type="Gene3D" id="3.30.559.10">
    <property type="entry name" value="Chloramphenicol acetyltransferase-like domain"/>
    <property type="match status" value="1"/>
</dbReference>
<dbReference type="InterPro" id="IPR023213">
    <property type="entry name" value="CAT-like_dom_sf"/>
</dbReference>
<dbReference type="EMBL" id="LR862138">
    <property type="protein sequence ID" value="CAD1817998.1"/>
    <property type="molecule type" value="Genomic_DNA"/>
</dbReference>
<evidence type="ECO:0000313" key="2">
    <source>
        <dbReference type="EMBL" id="CAD1817998.1"/>
    </source>
</evidence>
<dbReference type="AlphaFoldDB" id="A0A6V7NHP4"/>
<feature type="compositionally biased region" description="Pro residues" evidence="1">
    <location>
        <begin position="79"/>
        <end position="94"/>
    </location>
</feature>
<feature type="region of interest" description="Disordered" evidence="1">
    <location>
        <begin position="68"/>
        <end position="115"/>
    </location>
</feature>
<evidence type="ECO:0000256" key="1">
    <source>
        <dbReference type="SAM" id="MobiDB-lite"/>
    </source>
</evidence>
<name>A0A6V7NHP4_ANACO</name>